<evidence type="ECO:0000313" key="3">
    <source>
        <dbReference type="Proteomes" id="UP000196084"/>
    </source>
</evidence>
<organism evidence="2 3">
    <name type="scientific">Natronolimnobius baerhuensis</name>
    <dbReference type="NCBI Taxonomy" id="253108"/>
    <lineage>
        <taxon>Archaea</taxon>
        <taxon>Methanobacteriati</taxon>
        <taxon>Methanobacteriota</taxon>
        <taxon>Stenosarchaea group</taxon>
        <taxon>Halobacteria</taxon>
        <taxon>Halobacteriales</taxon>
        <taxon>Natrialbaceae</taxon>
        <taxon>Natronolimnobius</taxon>
    </lineage>
</organism>
<dbReference type="EMBL" id="MWPH01000001">
    <property type="protein sequence ID" value="OVE86165.1"/>
    <property type="molecule type" value="Genomic_DNA"/>
</dbReference>
<dbReference type="RefSeq" id="WP_087714145.1">
    <property type="nucleotide sequence ID" value="NZ_MWPH01000001.1"/>
</dbReference>
<sequence length="291" mass="31378">MADSDDDELADAVRELTRTLEALRTELEDSHRRRGPRFRPPTPQDVLAFTDKVAIPTALTVLKSSVRALEAFQRGLDLVRTEREVRDRTTDATDVASERANEVRKTTLSRLDTVLSELQRAASSGALPADEDARDLLSEARDLRDDVDARLRDATSDSEPDDLSATESSSESNQFGSSPVEIDIDDGSPEADDSSDDESDESTDRNPGSAVDVDAELETLKDQYNEDESDVDADASDAVADDEPSADDEPETDDTGESATGSDTPDSSTGGETKSNGADDDENDENNTGDV</sequence>
<protein>
    <submittedName>
        <fullName evidence="2">Uncharacterized protein</fullName>
    </submittedName>
</protein>
<dbReference type="OrthoDB" id="157587at2157"/>
<feature type="compositionally biased region" description="Acidic residues" evidence="1">
    <location>
        <begin position="182"/>
        <end position="201"/>
    </location>
</feature>
<keyword evidence="3" id="KW-1185">Reference proteome</keyword>
<feature type="compositionally biased region" description="Acidic residues" evidence="1">
    <location>
        <begin position="225"/>
        <end position="256"/>
    </location>
</feature>
<accession>A0A202ED64</accession>
<proteinExistence type="predicted"/>
<evidence type="ECO:0000313" key="2">
    <source>
        <dbReference type="EMBL" id="OVE86165.1"/>
    </source>
</evidence>
<gene>
    <name evidence="2" type="ORF">B2G88_05075</name>
</gene>
<dbReference type="InterPro" id="IPR055969">
    <property type="entry name" value="DUF7547"/>
</dbReference>
<feature type="compositionally biased region" description="Polar residues" evidence="1">
    <location>
        <begin position="257"/>
        <end position="276"/>
    </location>
</feature>
<dbReference type="Proteomes" id="UP000196084">
    <property type="component" value="Unassembled WGS sequence"/>
</dbReference>
<feature type="region of interest" description="Disordered" evidence="1">
    <location>
        <begin position="141"/>
        <end position="291"/>
    </location>
</feature>
<name>A0A202ED64_9EURY</name>
<reference evidence="2 3" key="1">
    <citation type="submission" date="2017-02" db="EMBL/GenBank/DDBJ databases">
        <title>Natronthermophilus aegyptiacus gen. nov.,sp. nov., an aerobic, extremely halophilic alkalithermophilic archaeon isolated from the athalassohaline Wadi An Natrun, Egypt.</title>
        <authorList>
            <person name="Zhao B."/>
        </authorList>
    </citation>
    <scope>NUCLEOTIDE SEQUENCE [LARGE SCALE GENOMIC DNA]</scope>
    <source>
        <strain evidence="2 3">CGMCC 1.3597</strain>
    </source>
</reference>
<feature type="region of interest" description="Disordered" evidence="1">
    <location>
        <begin position="25"/>
        <end position="44"/>
    </location>
</feature>
<feature type="compositionally biased region" description="Low complexity" evidence="1">
    <location>
        <begin position="168"/>
        <end position="178"/>
    </location>
</feature>
<comment type="caution">
    <text evidence="2">The sequence shown here is derived from an EMBL/GenBank/DDBJ whole genome shotgun (WGS) entry which is preliminary data.</text>
</comment>
<dbReference type="AlphaFoldDB" id="A0A202ED64"/>
<feature type="compositionally biased region" description="Basic and acidic residues" evidence="1">
    <location>
        <begin position="141"/>
        <end position="155"/>
    </location>
</feature>
<dbReference type="Pfam" id="PF24414">
    <property type="entry name" value="DUF7547"/>
    <property type="match status" value="1"/>
</dbReference>
<feature type="compositionally biased region" description="Acidic residues" evidence="1">
    <location>
        <begin position="278"/>
        <end position="291"/>
    </location>
</feature>
<evidence type="ECO:0000256" key="1">
    <source>
        <dbReference type="SAM" id="MobiDB-lite"/>
    </source>
</evidence>